<evidence type="ECO:0000313" key="2">
    <source>
        <dbReference type="EMBL" id="MBK3520036.1"/>
    </source>
</evidence>
<dbReference type="PANTHER" id="PTHR40396:SF1">
    <property type="entry name" value="ATPASE AAA-TYPE CORE DOMAIN-CONTAINING PROTEIN"/>
    <property type="match status" value="1"/>
</dbReference>
<sequence length="422" mass="48582">MILEVRLSNFYSIKDELELDLTAGSIKTKKAKALSSNIFSINEIDVLKSVAIYGANASGKSNIIKAIRFCCLMILNSHNHNENVSFNYKPYKFGGQTTPSNFFISFISEGIEYEYSFSILKNEILEEKLFYFPKGRRAKVFTRNEKLGFDKKAVYSFGQGVITKPMDVALNTSKKTLFLSRASQMDREIPKALFNYFNKSFMLGYVNMSNEQVIGLFKSYKKEILQALRIADSDIVDITYQTEKAKAYKVDFKVEANQPPSASADLEDVEHLKFLTFHRYSPKVPFDMETEESEGTKKLFNILLTVLDVIRNNKSMLIDEIETHLHYRIVHFIIDLFHKSDRSQLIFTTHNTKLLDMDLFRRDQICFVNKNGKGTSSLASLYDYKDYRENMDAEKGYLQGRFDGTPIIDDSLTEINKLIHGE</sequence>
<dbReference type="PANTHER" id="PTHR40396">
    <property type="entry name" value="ATPASE-LIKE PROTEIN"/>
    <property type="match status" value="1"/>
</dbReference>
<keyword evidence="2" id="KW-0547">Nucleotide-binding</keyword>
<dbReference type="SUPFAM" id="SSF52540">
    <property type="entry name" value="P-loop containing nucleoside triphosphate hydrolases"/>
    <property type="match status" value="1"/>
</dbReference>
<reference evidence="2 3" key="1">
    <citation type="submission" date="2021-01" db="EMBL/GenBank/DDBJ databases">
        <title>Carboxyliciviraga sp.nov., isolated from coastal sediments.</title>
        <authorList>
            <person name="Lu D."/>
            <person name="Zhang T."/>
        </authorList>
    </citation>
    <scope>NUCLEOTIDE SEQUENCE [LARGE SCALE GENOMIC DNA]</scope>
    <source>
        <strain evidence="2 3">N1Y132</strain>
    </source>
</reference>
<proteinExistence type="predicted"/>
<gene>
    <name evidence="2" type="ORF">JIV24_22080</name>
</gene>
<dbReference type="Gene3D" id="3.40.50.300">
    <property type="entry name" value="P-loop containing nucleotide triphosphate hydrolases"/>
    <property type="match status" value="1"/>
</dbReference>
<accession>A0ABS1HQV9</accession>
<dbReference type="Pfam" id="PF13304">
    <property type="entry name" value="AAA_21"/>
    <property type="match status" value="1"/>
</dbReference>
<dbReference type="InterPro" id="IPR003959">
    <property type="entry name" value="ATPase_AAA_core"/>
</dbReference>
<dbReference type="RefSeq" id="WP_200467253.1">
    <property type="nucleotide sequence ID" value="NZ_JAENRR010000135.1"/>
</dbReference>
<protein>
    <submittedName>
        <fullName evidence="2">ATP-binding protein</fullName>
    </submittedName>
</protein>
<feature type="domain" description="ATPase AAA-type core" evidence="1">
    <location>
        <begin position="50"/>
        <end position="356"/>
    </location>
</feature>
<evidence type="ECO:0000313" key="3">
    <source>
        <dbReference type="Proteomes" id="UP000605676"/>
    </source>
</evidence>
<keyword evidence="3" id="KW-1185">Reference proteome</keyword>
<dbReference type="Proteomes" id="UP000605676">
    <property type="component" value="Unassembled WGS sequence"/>
</dbReference>
<dbReference type="GO" id="GO:0005524">
    <property type="term" value="F:ATP binding"/>
    <property type="evidence" value="ECO:0007669"/>
    <property type="project" value="UniProtKB-KW"/>
</dbReference>
<evidence type="ECO:0000259" key="1">
    <source>
        <dbReference type="Pfam" id="PF13304"/>
    </source>
</evidence>
<dbReference type="EMBL" id="JAENRR010000135">
    <property type="protein sequence ID" value="MBK3520036.1"/>
    <property type="molecule type" value="Genomic_DNA"/>
</dbReference>
<dbReference type="InterPro" id="IPR027417">
    <property type="entry name" value="P-loop_NTPase"/>
</dbReference>
<keyword evidence="2" id="KW-0067">ATP-binding</keyword>
<organism evidence="2 3">
    <name type="scientific">Carboxylicivirga marina</name>
    <dbReference type="NCBI Taxonomy" id="2800988"/>
    <lineage>
        <taxon>Bacteria</taxon>
        <taxon>Pseudomonadati</taxon>
        <taxon>Bacteroidota</taxon>
        <taxon>Bacteroidia</taxon>
        <taxon>Marinilabiliales</taxon>
        <taxon>Marinilabiliaceae</taxon>
        <taxon>Carboxylicivirga</taxon>
    </lineage>
</organism>
<name>A0ABS1HQV9_9BACT</name>
<comment type="caution">
    <text evidence="2">The sequence shown here is derived from an EMBL/GenBank/DDBJ whole genome shotgun (WGS) entry which is preliminary data.</text>
</comment>